<reference evidence="2 3" key="1">
    <citation type="submission" date="2019-01" db="EMBL/GenBank/DDBJ databases">
        <title>Senegalimassilia sp. nov. KGMB04484 isolated human feces.</title>
        <authorList>
            <person name="Han K.-I."/>
            <person name="Kim J.-S."/>
            <person name="Lee K.C."/>
            <person name="Suh M.K."/>
            <person name="Eom M.K."/>
            <person name="Lee J.H."/>
            <person name="Park S.-H."/>
            <person name="Kang S.W."/>
            <person name="Park J.-E."/>
            <person name="Oh B.S."/>
            <person name="Yu S.Y."/>
            <person name="Choi S.-H."/>
            <person name="Lee D.H."/>
            <person name="Yoon H."/>
            <person name="Kim B.-Y."/>
            <person name="Lee J.H."/>
            <person name="Lee J.-S."/>
        </authorList>
    </citation>
    <scope>NUCLEOTIDE SEQUENCE [LARGE SCALE GENOMIC DNA]</scope>
    <source>
        <strain evidence="2 3">KGMB04484</strain>
    </source>
</reference>
<dbReference type="PROSITE" id="PS51273">
    <property type="entry name" value="GATASE_TYPE_1"/>
    <property type="match status" value="1"/>
</dbReference>
<evidence type="ECO:0000313" key="2">
    <source>
        <dbReference type="EMBL" id="RXZ54475.1"/>
    </source>
</evidence>
<comment type="caution">
    <text evidence="2">The sequence shown here is derived from an EMBL/GenBank/DDBJ whole genome shotgun (WGS) entry which is preliminary data.</text>
</comment>
<dbReference type="EMBL" id="SDPW01000001">
    <property type="protein sequence ID" value="RXZ54475.1"/>
    <property type="molecule type" value="Genomic_DNA"/>
</dbReference>
<organism evidence="2 3">
    <name type="scientific">Senegalimassilia faecalis</name>
    <dbReference type="NCBI Taxonomy" id="2509433"/>
    <lineage>
        <taxon>Bacteria</taxon>
        <taxon>Bacillati</taxon>
        <taxon>Actinomycetota</taxon>
        <taxon>Coriobacteriia</taxon>
        <taxon>Coriobacteriales</taxon>
        <taxon>Coriobacteriaceae</taxon>
        <taxon>Senegalimassilia</taxon>
    </lineage>
</organism>
<dbReference type="Gene3D" id="3.60.120.10">
    <property type="entry name" value="Anthranilate synthase"/>
    <property type="match status" value="1"/>
</dbReference>
<evidence type="ECO:0000313" key="3">
    <source>
        <dbReference type="Proteomes" id="UP000293345"/>
    </source>
</evidence>
<dbReference type="InterPro" id="IPR017926">
    <property type="entry name" value="GATASE"/>
</dbReference>
<dbReference type="InterPro" id="IPR029062">
    <property type="entry name" value="Class_I_gatase-like"/>
</dbReference>
<dbReference type="InterPro" id="IPR005801">
    <property type="entry name" value="ADC_synthase"/>
</dbReference>
<dbReference type="SUPFAM" id="SSF52317">
    <property type="entry name" value="Class I glutamine amidotransferase-like"/>
    <property type="match status" value="1"/>
</dbReference>
<dbReference type="RefSeq" id="WP_129424881.1">
    <property type="nucleotide sequence ID" value="NZ_SDPW01000001.1"/>
</dbReference>
<dbReference type="AlphaFoldDB" id="A0A4Q2JZE7"/>
<evidence type="ECO:0000259" key="1">
    <source>
        <dbReference type="Pfam" id="PF00117"/>
    </source>
</evidence>
<keyword evidence="3" id="KW-1185">Reference proteome</keyword>
<proteinExistence type="predicted"/>
<name>A0A4Q2JZE7_9ACTN</name>
<dbReference type="Proteomes" id="UP000293345">
    <property type="component" value="Unassembled WGS sequence"/>
</dbReference>
<dbReference type="SUPFAM" id="SSF56322">
    <property type="entry name" value="ADC synthase"/>
    <property type="match status" value="1"/>
</dbReference>
<accession>A0A4Q2JZE7</accession>
<sequence>MFPTLDKVRAYAAEGRYRRVPVCMELLADRFTPTEALRCLRSVSNHVVLLENAEADGTQGRYSFLGFNPTLELSCTNGLLRIREGGTDDGEVMAVEDAAARTFGVQFHPESVMTPDGAAIIANFLALV</sequence>
<dbReference type="OrthoDB" id="3518032at2"/>
<protein>
    <recommendedName>
        <fullName evidence="1">Glutamine amidotransferase domain-containing protein</fullName>
    </recommendedName>
</protein>
<dbReference type="Pfam" id="PF00117">
    <property type="entry name" value="GATase"/>
    <property type="match status" value="1"/>
</dbReference>
<feature type="domain" description="Glutamine amidotransferase" evidence="1">
    <location>
        <begin position="87"/>
        <end position="125"/>
    </location>
</feature>
<gene>
    <name evidence="2" type="ORF">ET524_08285</name>
</gene>